<protein>
    <submittedName>
        <fullName evidence="1">Uncharacterized protein</fullName>
    </submittedName>
</protein>
<reference evidence="2" key="1">
    <citation type="journal article" date="2022" name="Mol. Ecol. Resour.">
        <title>The genomes of chicory, endive, great burdock and yacon provide insights into Asteraceae palaeo-polyploidization history and plant inulin production.</title>
        <authorList>
            <person name="Fan W."/>
            <person name="Wang S."/>
            <person name="Wang H."/>
            <person name="Wang A."/>
            <person name="Jiang F."/>
            <person name="Liu H."/>
            <person name="Zhao H."/>
            <person name="Xu D."/>
            <person name="Zhang Y."/>
        </authorList>
    </citation>
    <scope>NUCLEOTIDE SEQUENCE [LARGE SCALE GENOMIC DNA]</scope>
    <source>
        <strain evidence="2">cv. Yunnan</strain>
    </source>
</reference>
<organism evidence="1 2">
    <name type="scientific">Smallanthus sonchifolius</name>
    <dbReference type="NCBI Taxonomy" id="185202"/>
    <lineage>
        <taxon>Eukaryota</taxon>
        <taxon>Viridiplantae</taxon>
        <taxon>Streptophyta</taxon>
        <taxon>Embryophyta</taxon>
        <taxon>Tracheophyta</taxon>
        <taxon>Spermatophyta</taxon>
        <taxon>Magnoliopsida</taxon>
        <taxon>eudicotyledons</taxon>
        <taxon>Gunneridae</taxon>
        <taxon>Pentapetalae</taxon>
        <taxon>asterids</taxon>
        <taxon>campanulids</taxon>
        <taxon>Asterales</taxon>
        <taxon>Asteraceae</taxon>
        <taxon>Asteroideae</taxon>
        <taxon>Heliantheae alliance</taxon>
        <taxon>Millerieae</taxon>
        <taxon>Smallanthus</taxon>
    </lineage>
</organism>
<accession>A0ACB9IB01</accession>
<comment type="caution">
    <text evidence="1">The sequence shown here is derived from an EMBL/GenBank/DDBJ whole genome shotgun (WGS) entry which is preliminary data.</text>
</comment>
<keyword evidence="2" id="KW-1185">Reference proteome</keyword>
<sequence>MTIIAKAMDPQIAILVLKKWIDVAAIGSALNLILGLLGVRMDDAPLALTGRSESVRSVLRCSERVSSKLSACECADDMTK</sequence>
<dbReference type="Proteomes" id="UP001056120">
    <property type="component" value="Linkage Group LG09"/>
</dbReference>
<reference evidence="1 2" key="2">
    <citation type="journal article" date="2022" name="Mol. Ecol. Resour.">
        <title>The genomes of chicory, endive, great burdock and yacon provide insights into Asteraceae paleo-polyploidization history and plant inulin production.</title>
        <authorList>
            <person name="Fan W."/>
            <person name="Wang S."/>
            <person name="Wang H."/>
            <person name="Wang A."/>
            <person name="Jiang F."/>
            <person name="Liu H."/>
            <person name="Zhao H."/>
            <person name="Xu D."/>
            <person name="Zhang Y."/>
        </authorList>
    </citation>
    <scope>NUCLEOTIDE SEQUENCE [LARGE SCALE GENOMIC DNA]</scope>
    <source>
        <strain evidence="2">cv. Yunnan</strain>
        <tissue evidence="1">Leaves</tissue>
    </source>
</reference>
<evidence type="ECO:0000313" key="2">
    <source>
        <dbReference type="Proteomes" id="UP001056120"/>
    </source>
</evidence>
<name>A0ACB9IB01_9ASTR</name>
<evidence type="ECO:0000313" key="1">
    <source>
        <dbReference type="EMBL" id="KAI3805418.1"/>
    </source>
</evidence>
<proteinExistence type="predicted"/>
<dbReference type="EMBL" id="CM042026">
    <property type="protein sequence ID" value="KAI3805418.1"/>
    <property type="molecule type" value="Genomic_DNA"/>
</dbReference>
<gene>
    <name evidence="1" type="ORF">L1987_27780</name>
</gene>